<accession>A0AAV5RKP6</accession>
<dbReference type="EMBL" id="BTGC01000008">
    <property type="protein sequence ID" value="GMM51726.1"/>
    <property type="molecule type" value="Genomic_DNA"/>
</dbReference>
<comment type="subcellular location">
    <subcellularLocation>
        <location evidence="1">Nucleus</location>
    </subcellularLocation>
</comment>
<dbReference type="InterPro" id="IPR051236">
    <property type="entry name" value="HAT_RTT109-like"/>
</dbReference>
<proteinExistence type="predicted"/>
<dbReference type="PANTHER" id="PTHR31571">
    <property type="entry name" value="ALTERED INHERITANCE OF MITOCHONDRIA PROTEIN 6"/>
    <property type="match status" value="1"/>
</dbReference>
<keyword evidence="4" id="KW-0227">DNA damage</keyword>
<evidence type="ECO:0000256" key="9">
    <source>
        <dbReference type="ARBA" id="ARBA00048940"/>
    </source>
</evidence>
<dbReference type="PROSITE" id="PS51728">
    <property type="entry name" value="RTT109_HAT"/>
    <property type="match status" value="1"/>
</dbReference>
<keyword evidence="3" id="KW-0808">Transferase</keyword>
<dbReference type="SMART" id="SM01250">
    <property type="entry name" value="KAT11"/>
    <property type="match status" value="1"/>
</dbReference>
<evidence type="ECO:0000313" key="10">
    <source>
        <dbReference type="EMBL" id="GMM51726.1"/>
    </source>
</evidence>
<keyword evidence="7" id="KW-0804">Transcription</keyword>
<keyword evidence="8" id="KW-0539">Nucleus</keyword>
<dbReference type="PANTHER" id="PTHR31571:SF2">
    <property type="entry name" value="HISTONE ACETYLTRANSFERASE RTT109"/>
    <property type="match status" value="1"/>
</dbReference>
<evidence type="ECO:0000256" key="4">
    <source>
        <dbReference type="ARBA" id="ARBA00022763"/>
    </source>
</evidence>
<protein>
    <recommendedName>
        <fullName evidence="2">histone acetyltransferase</fullName>
        <ecNumber evidence="2">2.3.1.48</ecNumber>
    </recommendedName>
</protein>
<evidence type="ECO:0000256" key="7">
    <source>
        <dbReference type="ARBA" id="ARBA00023163"/>
    </source>
</evidence>
<dbReference type="GO" id="GO:0005634">
    <property type="term" value="C:nucleus"/>
    <property type="evidence" value="ECO:0007669"/>
    <property type="project" value="UniProtKB-SubCell"/>
</dbReference>
<dbReference type="InterPro" id="IPR016849">
    <property type="entry name" value="Rtt109"/>
</dbReference>
<sequence>MDALRAILPPKKFTLLTVHSEKHKCRKLIFTRSSDKSTELRQFHTYVLCADGVAVLGLELVVYESIDGTVTLFVSKADTSGYYHIGENEVRLNIGKVIKELILYTLKLHCSVNTDIRICLFAKSMQQYLFLGSENNPKKHVLSDADLVKWWIRCLDSMSQISCKSAKLYIPGIDSRNLSKYFPTNSNFHWSKGDIFGTSEVDGANSELAVKTIPRFFDDPKTRFLDLIVENGRAKKVTHEQFLIELESQQEFRLGKSVGLIGLKGSISTDKIEAETVSLQDSDDFQKLIVSLDFENKIEAEKSTVKLLEFCEDFCRHELKGCAENTQNKKETVNKPKIDIQMLQPRKKRKT</sequence>
<dbReference type="GO" id="GO:0006355">
    <property type="term" value="P:regulation of DNA-templated transcription"/>
    <property type="evidence" value="ECO:0007669"/>
    <property type="project" value="InterPro"/>
</dbReference>
<dbReference type="InterPro" id="IPR013178">
    <property type="entry name" value="Histone_AcTrfase_Rtt109/CBP"/>
</dbReference>
<evidence type="ECO:0000256" key="6">
    <source>
        <dbReference type="ARBA" id="ARBA00023015"/>
    </source>
</evidence>
<dbReference type="Proteomes" id="UP001362899">
    <property type="component" value="Unassembled WGS sequence"/>
</dbReference>
<evidence type="ECO:0000256" key="8">
    <source>
        <dbReference type="ARBA" id="ARBA00023242"/>
    </source>
</evidence>
<evidence type="ECO:0000256" key="1">
    <source>
        <dbReference type="ARBA" id="ARBA00004123"/>
    </source>
</evidence>
<dbReference type="EC" id="2.3.1.48" evidence="2"/>
<dbReference type="Pfam" id="PF08214">
    <property type="entry name" value="HAT_KAT11"/>
    <property type="match status" value="1"/>
</dbReference>
<keyword evidence="11" id="KW-1185">Reference proteome</keyword>
<evidence type="ECO:0000256" key="2">
    <source>
        <dbReference type="ARBA" id="ARBA00013184"/>
    </source>
</evidence>
<keyword evidence="6" id="KW-0805">Transcription regulation</keyword>
<dbReference type="GO" id="GO:0006974">
    <property type="term" value="P:DNA damage response"/>
    <property type="evidence" value="ECO:0007669"/>
    <property type="project" value="UniProtKB-KW"/>
</dbReference>
<gene>
    <name evidence="10" type="ORF">DASB73_026890</name>
</gene>
<keyword evidence="5" id="KW-0007">Acetylation</keyword>
<evidence type="ECO:0000256" key="3">
    <source>
        <dbReference type="ARBA" id="ARBA00022679"/>
    </source>
</evidence>
<dbReference type="GO" id="GO:0032931">
    <property type="term" value="F:histone H3K56 acetyltransferase activity"/>
    <property type="evidence" value="ECO:0007669"/>
    <property type="project" value="TreeGrafter"/>
</dbReference>
<organism evidence="10 11">
    <name type="scientific">Starmerella bacillaris</name>
    <name type="common">Yeast</name>
    <name type="synonym">Candida zemplinina</name>
    <dbReference type="NCBI Taxonomy" id="1247836"/>
    <lineage>
        <taxon>Eukaryota</taxon>
        <taxon>Fungi</taxon>
        <taxon>Dikarya</taxon>
        <taxon>Ascomycota</taxon>
        <taxon>Saccharomycotina</taxon>
        <taxon>Dipodascomycetes</taxon>
        <taxon>Dipodascales</taxon>
        <taxon>Trichomonascaceae</taxon>
        <taxon>Starmerella</taxon>
    </lineage>
</organism>
<reference evidence="10 11" key="1">
    <citation type="journal article" date="2023" name="Elife">
        <title>Identification of key yeast species and microbe-microbe interactions impacting larval growth of Drosophila in the wild.</title>
        <authorList>
            <person name="Mure A."/>
            <person name="Sugiura Y."/>
            <person name="Maeda R."/>
            <person name="Honda K."/>
            <person name="Sakurai N."/>
            <person name="Takahashi Y."/>
            <person name="Watada M."/>
            <person name="Katoh T."/>
            <person name="Gotoh A."/>
            <person name="Gotoh Y."/>
            <person name="Taniguchi I."/>
            <person name="Nakamura K."/>
            <person name="Hayashi T."/>
            <person name="Katayama T."/>
            <person name="Uemura T."/>
            <person name="Hattori Y."/>
        </authorList>
    </citation>
    <scope>NUCLEOTIDE SEQUENCE [LARGE SCALE GENOMIC DNA]</scope>
    <source>
        <strain evidence="10 11">SB-73</strain>
    </source>
</reference>
<name>A0AAV5RKP6_STABA</name>
<evidence type="ECO:0000313" key="11">
    <source>
        <dbReference type="Proteomes" id="UP001362899"/>
    </source>
</evidence>
<comment type="catalytic activity">
    <reaction evidence="9">
        <text>L-lysyl-[histone] + acetyl-CoA = N(6)-acetyl-L-lysyl-[histone] + CoA + H(+)</text>
        <dbReference type="Rhea" id="RHEA:21992"/>
        <dbReference type="Rhea" id="RHEA-COMP:9845"/>
        <dbReference type="Rhea" id="RHEA-COMP:11338"/>
        <dbReference type="ChEBI" id="CHEBI:15378"/>
        <dbReference type="ChEBI" id="CHEBI:29969"/>
        <dbReference type="ChEBI" id="CHEBI:57287"/>
        <dbReference type="ChEBI" id="CHEBI:57288"/>
        <dbReference type="ChEBI" id="CHEBI:61930"/>
        <dbReference type="EC" id="2.3.1.48"/>
    </reaction>
    <physiologicalReaction direction="left-to-right" evidence="9">
        <dbReference type="Rhea" id="RHEA:21993"/>
    </physiologicalReaction>
</comment>
<comment type="caution">
    <text evidence="10">The sequence shown here is derived from an EMBL/GenBank/DDBJ whole genome shotgun (WGS) entry which is preliminary data.</text>
</comment>
<dbReference type="AlphaFoldDB" id="A0AAV5RKP6"/>
<evidence type="ECO:0000256" key="5">
    <source>
        <dbReference type="ARBA" id="ARBA00022990"/>
    </source>
</evidence>